<dbReference type="RefSeq" id="WP_166288118.1">
    <property type="nucleotide sequence ID" value="NZ_CP049863.1"/>
</dbReference>
<sequence length="196" mass="21470">MPKVSDDYREERRMEIALAALAVARRRGFTKTTMADVIAELDSSAGSVYSNFKNKAEMTHYVAGVILEARVAELQEIAALGGTPAPLDLLEAMLTGALSQNVLFDVVMQIWSESITEPTLGVVIQDLLLRMRLAMREAVLPWARLRSTSEEQAESLADRSSFVIVALAQGFITNTALQGPLSPTEYVAGLRSFYDT</sequence>
<dbReference type="SUPFAM" id="SSF46689">
    <property type="entry name" value="Homeodomain-like"/>
    <property type="match status" value="1"/>
</dbReference>
<gene>
    <name evidence="5" type="ORF">G7068_01960</name>
</gene>
<dbReference type="InterPro" id="IPR009057">
    <property type="entry name" value="Homeodomain-like_sf"/>
</dbReference>
<protein>
    <submittedName>
        <fullName evidence="5">TetR/AcrR family transcriptional regulator</fullName>
    </submittedName>
</protein>
<dbReference type="GO" id="GO:0000976">
    <property type="term" value="F:transcription cis-regulatory region binding"/>
    <property type="evidence" value="ECO:0007669"/>
    <property type="project" value="TreeGrafter"/>
</dbReference>
<dbReference type="Gene3D" id="1.10.357.10">
    <property type="entry name" value="Tetracycline Repressor, domain 2"/>
    <property type="match status" value="1"/>
</dbReference>
<organism evidence="5 6">
    <name type="scientific">Leucobacter viscericola</name>
    <dbReference type="NCBI Taxonomy" id="2714935"/>
    <lineage>
        <taxon>Bacteria</taxon>
        <taxon>Bacillati</taxon>
        <taxon>Actinomycetota</taxon>
        <taxon>Actinomycetes</taxon>
        <taxon>Micrococcales</taxon>
        <taxon>Microbacteriaceae</taxon>
        <taxon>Leucobacter</taxon>
    </lineage>
</organism>
<keyword evidence="2" id="KW-0238">DNA-binding</keyword>
<proteinExistence type="predicted"/>
<dbReference type="PANTHER" id="PTHR30055:SF234">
    <property type="entry name" value="HTH-TYPE TRANSCRIPTIONAL REGULATOR BETI"/>
    <property type="match status" value="1"/>
</dbReference>
<dbReference type="InterPro" id="IPR001647">
    <property type="entry name" value="HTH_TetR"/>
</dbReference>
<keyword evidence="3" id="KW-0804">Transcription</keyword>
<reference evidence="5 6" key="1">
    <citation type="submission" date="2020-03" db="EMBL/GenBank/DDBJ databases">
        <title>Leucobacter sp. nov., isolated from beetles.</title>
        <authorList>
            <person name="Hyun D.-W."/>
            <person name="Bae J.-W."/>
        </authorList>
    </citation>
    <scope>NUCLEOTIDE SEQUENCE [LARGE SCALE GENOMIC DNA]</scope>
    <source>
        <strain evidence="5 6">HDW9C</strain>
    </source>
</reference>
<evidence type="ECO:0000313" key="5">
    <source>
        <dbReference type="EMBL" id="QIK62103.1"/>
    </source>
</evidence>
<dbReference type="GO" id="GO:0003700">
    <property type="term" value="F:DNA-binding transcription factor activity"/>
    <property type="evidence" value="ECO:0007669"/>
    <property type="project" value="TreeGrafter"/>
</dbReference>
<dbReference type="AlphaFoldDB" id="A0A6G7XC18"/>
<evidence type="ECO:0000259" key="4">
    <source>
        <dbReference type="Pfam" id="PF00440"/>
    </source>
</evidence>
<evidence type="ECO:0000256" key="2">
    <source>
        <dbReference type="ARBA" id="ARBA00023125"/>
    </source>
</evidence>
<evidence type="ECO:0000256" key="3">
    <source>
        <dbReference type="ARBA" id="ARBA00023163"/>
    </source>
</evidence>
<evidence type="ECO:0000313" key="6">
    <source>
        <dbReference type="Proteomes" id="UP000502677"/>
    </source>
</evidence>
<dbReference type="PANTHER" id="PTHR30055">
    <property type="entry name" value="HTH-TYPE TRANSCRIPTIONAL REGULATOR RUTR"/>
    <property type="match status" value="1"/>
</dbReference>
<keyword evidence="1" id="KW-0805">Transcription regulation</keyword>
<dbReference type="Proteomes" id="UP000502677">
    <property type="component" value="Chromosome"/>
</dbReference>
<accession>A0A6G7XC18</accession>
<dbReference type="InterPro" id="IPR050109">
    <property type="entry name" value="HTH-type_TetR-like_transc_reg"/>
</dbReference>
<name>A0A6G7XC18_9MICO</name>
<keyword evidence="6" id="KW-1185">Reference proteome</keyword>
<evidence type="ECO:0000256" key="1">
    <source>
        <dbReference type="ARBA" id="ARBA00023015"/>
    </source>
</evidence>
<dbReference type="EMBL" id="CP049863">
    <property type="protein sequence ID" value="QIK62103.1"/>
    <property type="molecule type" value="Genomic_DNA"/>
</dbReference>
<dbReference type="KEGG" id="lvi:G7068_01960"/>
<dbReference type="Pfam" id="PF00440">
    <property type="entry name" value="TetR_N"/>
    <property type="match status" value="1"/>
</dbReference>
<feature type="domain" description="HTH tetR-type" evidence="4">
    <location>
        <begin position="19"/>
        <end position="59"/>
    </location>
</feature>